<proteinExistence type="predicted"/>
<accession>A0A0A9F4T6</accession>
<reference evidence="2" key="2">
    <citation type="journal article" date="2015" name="Data Brief">
        <title>Shoot transcriptome of the giant reed, Arundo donax.</title>
        <authorList>
            <person name="Barrero R.A."/>
            <person name="Guerrero F.D."/>
            <person name="Moolhuijzen P."/>
            <person name="Goolsby J.A."/>
            <person name="Tidwell J."/>
            <person name="Bellgard S.E."/>
            <person name="Bellgard M.I."/>
        </authorList>
    </citation>
    <scope>NUCLEOTIDE SEQUENCE</scope>
    <source>
        <tissue evidence="2">Shoot tissue taken approximately 20 cm above the soil surface</tissue>
    </source>
</reference>
<sequence length="39" mass="4254">MHVLLLLCFYSNTTVDSEITAVLNTVPLANNGPLFGYLV</sequence>
<evidence type="ECO:0000313" key="2">
    <source>
        <dbReference type="EMBL" id="JAE06219.1"/>
    </source>
</evidence>
<protein>
    <submittedName>
        <fullName evidence="2">Uncharacterized protein</fullName>
    </submittedName>
</protein>
<feature type="chain" id="PRO_5002064556" evidence="1">
    <location>
        <begin position="18"/>
        <end position="39"/>
    </location>
</feature>
<feature type="signal peptide" evidence="1">
    <location>
        <begin position="1"/>
        <end position="17"/>
    </location>
</feature>
<dbReference type="EMBL" id="GBRH01191677">
    <property type="protein sequence ID" value="JAE06219.1"/>
    <property type="molecule type" value="Transcribed_RNA"/>
</dbReference>
<keyword evidence="1" id="KW-0732">Signal</keyword>
<reference evidence="2" key="1">
    <citation type="submission" date="2014-09" db="EMBL/GenBank/DDBJ databases">
        <authorList>
            <person name="Magalhaes I.L.F."/>
            <person name="Oliveira U."/>
            <person name="Santos F.R."/>
            <person name="Vidigal T.H.D.A."/>
            <person name="Brescovit A.D."/>
            <person name="Santos A.J."/>
        </authorList>
    </citation>
    <scope>NUCLEOTIDE SEQUENCE</scope>
    <source>
        <tissue evidence="2">Shoot tissue taken approximately 20 cm above the soil surface</tissue>
    </source>
</reference>
<name>A0A0A9F4T6_ARUDO</name>
<organism evidence="2">
    <name type="scientific">Arundo donax</name>
    <name type="common">Giant reed</name>
    <name type="synonym">Donax arundinaceus</name>
    <dbReference type="NCBI Taxonomy" id="35708"/>
    <lineage>
        <taxon>Eukaryota</taxon>
        <taxon>Viridiplantae</taxon>
        <taxon>Streptophyta</taxon>
        <taxon>Embryophyta</taxon>
        <taxon>Tracheophyta</taxon>
        <taxon>Spermatophyta</taxon>
        <taxon>Magnoliopsida</taxon>
        <taxon>Liliopsida</taxon>
        <taxon>Poales</taxon>
        <taxon>Poaceae</taxon>
        <taxon>PACMAD clade</taxon>
        <taxon>Arundinoideae</taxon>
        <taxon>Arundineae</taxon>
        <taxon>Arundo</taxon>
    </lineage>
</organism>
<evidence type="ECO:0000256" key="1">
    <source>
        <dbReference type="SAM" id="SignalP"/>
    </source>
</evidence>
<dbReference type="AlphaFoldDB" id="A0A0A9F4T6"/>